<feature type="domain" description="Methyltransferase type 11" evidence="1">
    <location>
        <begin position="156"/>
        <end position="252"/>
    </location>
</feature>
<dbReference type="GO" id="GO:0008757">
    <property type="term" value="F:S-adenosylmethionine-dependent methyltransferase activity"/>
    <property type="evidence" value="ECO:0007669"/>
    <property type="project" value="InterPro"/>
</dbReference>
<dbReference type="CDD" id="cd02440">
    <property type="entry name" value="AdoMet_MTases"/>
    <property type="match status" value="1"/>
</dbReference>
<dbReference type="Pfam" id="PF08241">
    <property type="entry name" value="Methyltransf_11"/>
    <property type="match status" value="1"/>
</dbReference>
<dbReference type="RefSeq" id="WP_125129673.1">
    <property type="nucleotide sequence ID" value="NZ_RHJS01000002.1"/>
</dbReference>
<dbReference type="GO" id="GO:0032259">
    <property type="term" value="P:methylation"/>
    <property type="evidence" value="ECO:0007669"/>
    <property type="project" value="UniProtKB-KW"/>
</dbReference>
<evidence type="ECO:0000313" key="3">
    <source>
        <dbReference type="Proteomes" id="UP000274920"/>
    </source>
</evidence>
<keyword evidence="2" id="KW-0808">Transferase</keyword>
<protein>
    <submittedName>
        <fullName evidence="2">Methyltransferase domain-containing protein</fullName>
    </submittedName>
</protein>
<comment type="caution">
    <text evidence="2">The sequence shown here is derived from an EMBL/GenBank/DDBJ whole genome shotgun (WGS) entry which is preliminary data.</text>
</comment>
<organism evidence="2 3">
    <name type="scientific">Schaedlerella arabinosiphila</name>
    <dbReference type="NCBI Taxonomy" id="2044587"/>
    <lineage>
        <taxon>Bacteria</taxon>
        <taxon>Bacillati</taxon>
        <taxon>Bacillota</taxon>
        <taxon>Clostridia</taxon>
        <taxon>Lachnospirales</taxon>
        <taxon>Lachnospiraceae</taxon>
        <taxon>Schaedlerella</taxon>
    </lineage>
</organism>
<proteinExistence type="predicted"/>
<gene>
    <name evidence="2" type="ORF">EBB54_26910</name>
</gene>
<accession>A0A426DP65</accession>
<evidence type="ECO:0000259" key="1">
    <source>
        <dbReference type="Pfam" id="PF08241"/>
    </source>
</evidence>
<dbReference type="AlphaFoldDB" id="A0A426DP65"/>
<keyword evidence="3" id="KW-1185">Reference proteome</keyword>
<dbReference type="EMBL" id="RHJS01000002">
    <property type="protein sequence ID" value="RRK34565.1"/>
    <property type="molecule type" value="Genomic_DNA"/>
</dbReference>
<name>A0A426DP65_9FIRM</name>
<keyword evidence="2" id="KW-0489">Methyltransferase</keyword>
<dbReference type="InterPro" id="IPR013216">
    <property type="entry name" value="Methyltransf_11"/>
</dbReference>
<dbReference type="Proteomes" id="UP000274920">
    <property type="component" value="Unassembled WGS sequence"/>
</dbReference>
<sequence>MEDRMFIIYGAGNKGRAYLQLLRRYNLDNRIRCFCDRDALLIRNIDAIPVVSYQEAVSMGIPFIVAARKEKAEEVVSRLKNDKKEFYAGLDKLLVDELHLMPRIDYEREICAISHIDTMDQYFEIAESEGALDFFWSAGGICRGLFDKLDLQNTVELACGRGRHVPRYINSAGHITLVDILEKNIDLCRMRFSDTDKISYVVNNGCDLSALPSEYYTSLFTYDSMVHFELLDISNYLKETYRILRPGGKALFHHSNNDSDYKASYDNAAESRSFMSKNIFAYLAYRAGFEIEDQRIVDWVEPEIDCLTLVVKR</sequence>
<dbReference type="Gene3D" id="3.40.50.720">
    <property type="entry name" value="NAD(P)-binding Rossmann-like Domain"/>
    <property type="match status" value="1"/>
</dbReference>
<reference evidence="2" key="1">
    <citation type="submission" date="2018-10" db="EMBL/GenBank/DDBJ databases">
        <title>Schaedlerella arabinophila gen. nov. sp. nov., isolated from the mouse intestinal tract and comparative analysis with the genome of the closely related altered Schaedler flora strain ASF502.</title>
        <authorList>
            <person name="Miyake S."/>
            <person name="Soh M."/>
            <person name="Seedorf H."/>
        </authorList>
    </citation>
    <scope>NUCLEOTIDE SEQUENCE [LARGE SCALE GENOMIC DNA]</scope>
    <source>
        <strain evidence="2">DSM 106076</strain>
    </source>
</reference>
<evidence type="ECO:0000313" key="2">
    <source>
        <dbReference type="EMBL" id="RRK34565.1"/>
    </source>
</evidence>
<dbReference type="SUPFAM" id="SSF53335">
    <property type="entry name" value="S-adenosyl-L-methionine-dependent methyltransferases"/>
    <property type="match status" value="1"/>
</dbReference>
<dbReference type="InterPro" id="IPR029063">
    <property type="entry name" value="SAM-dependent_MTases_sf"/>
</dbReference>
<dbReference type="Gene3D" id="3.40.50.150">
    <property type="entry name" value="Vaccinia Virus protein VP39"/>
    <property type="match status" value="1"/>
</dbReference>